<evidence type="ECO:0000259" key="1">
    <source>
        <dbReference type="PROSITE" id="PS50011"/>
    </source>
</evidence>
<reference evidence="2" key="3">
    <citation type="submission" date="2025-09" db="UniProtKB">
        <authorList>
            <consortium name="Ensembl"/>
        </authorList>
    </citation>
    <scope>IDENTIFICATION</scope>
</reference>
<dbReference type="GO" id="GO:0004672">
    <property type="term" value="F:protein kinase activity"/>
    <property type="evidence" value="ECO:0007669"/>
    <property type="project" value="InterPro"/>
</dbReference>
<protein>
    <recommendedName>
        <fullName evidence="1">Protein kinase domain-containing protein</fullName>
    </recommendedName>
</protein>
<dbReference type="InterPro" id="IPR045906">
    <property type="entry name" value="ULK4"/>
</dbReference>
<evidence type="ECO:0000313" key="3">
    <source>
        <dbReference type="Proteomes" id="UP000314982"/>
    </source>
</evidence>
<dbReference type="PANTHER" id="PTHR46240">
    <property type="entry name" value="SER/THR PROTEIN KINASE ULK4"/>
    <property type="match status" value="1"/>
</dbReference>
<dbReference type="GO" id="GO:0005524">
    <property type="term" value="F:ATP binding"/>
    <property type="evidence" value="ECO:0007669"/>
    <property type="project" value="InterPro"/>
</dbReference>
<organism evidence="2 3">
    <name type="scientific">Hucho hucho</name>
    <name type="common">huchen</name>
    <dbReference type="NCBI Taxonomy" id="62062"/>
    <lineage>
        <taxon>Eukaryota</taxon>
        <taxon>Metazoa</taxon>
        <taxon>Chordata</taxon>
        <taxon>Craniata</taxon>
        <taxon>Vertebrata</taxon>
        <taxon>Euteleostomi</taxon>
        <taxon>Actinopterygii</taxon>
        <taxon>Neopterygii</taxon>
        <taxon>Teleostei</taxon>
        <taxon>Protacanthopterygii</taxon>
        <taxon>Salmoniformes</taxon>
        <taxon>Salmonidae</taxon>
        <taxon>Salmoninae</taxon>
        <taxon>Hucho</taxon>
    </lineage>
</organism>
<sequence length="128" mass="14236">NREFAIDLVKGLRYIHDAGIVFSDLTPSKILLDGPGTLKYSNFCLSKAEGENLEEFFALVTAEETGGGDGNENTSRRNIKNRSSLIIPYLLEFFLECSITYPIVATQGRDIVHRTNSACFITLVSEEK</sequence>
<accession>A0A4W5KJ00</accession>
<dbReference type="Proteomes" id="UP000314982">
    <property type="component" value="Unassembled WGS sequence"/>
</dbReference>
<dbReference type="STRING" id="62062.ENSHHUP00000017128"/>
<dbReference type="SUPFAM" id="SSF56112">
    <property type="entry name" value="Protein kinase-like (PK-like)"/>
    <property type="match status" value="1"/>
</dbReference>
<evidence type="ECO:0000313" key="2">
    <source>
        <dbReference type="Ensembl" id="ENSHHUP00000017128.1"/>
    </source>
</evidence>
<keyword evidence="3" id="KW-1185">Reference proteome</keyword>
<dbReference type="Gene3D" id="1.10.510.10">
    <property type="entry name" value="Transferase(Phosphotransferase) domain 1"/>
    <property type="match status" value="1"/>
</dbReference>
<proteinExistence type="predicted"/>
<feature type="domain" description="Protein kinase" evidence="1">
    <location>
        <begin position="1"/>
        <end position="128"/>
    </location>
</feature>
<dbReference type="Ensembl" id="ENSHHUT00000017757.1">
    <property type="protein sequence ID" value="ENSHHUP00000017128.1"/>
    <property type="gene ID" value="ENSHHUG00000010677.1"/>
</dbReference>
<dbReference type="PROSITE" id="PS50011">
    <property type="entry name" value="PROTEIN_KINASE_DOM"/>
    <property type="match status" value="1"/>
</dbReference>
<dbReference type="GeneTree" id="ENSGT00940000156541"/>
<dbReference type="PANTHER" id="PTHR46240:SF1">
    <property type="entry name" value="SERINE_THREONINE-PROTEIN KINASE ULK4"/>
    <property type="match status" value="1"/>
</dbReference>
<dbReference type="InterPro" id="IPR000719">
    <property type="entry name" value="Prot_kinase_dom"/>
</dbReference>
<reference evidence="2" key="2">
    <citation type="submission" date="2025-08" db="UniProtKB">
        <authorList>
            <consortium name="Ensembl"/>
        </authorList>
    </citation>
    <scope>IDENTIFICATION</scope>
</reference>
<reference evidence="3" key="1">
    <citation type="submission" date="2018-06" db="EMBL/GenBank/DDBJ databases">
        <title>Genome assembly of Danube salmon.</title>
        <authorList>
            <person name="Macqueen D.J."/>
            <person name="Gundappa M.K."/>
        </authorList>
    </citation>
    <scope>NUCLEOTIDE SEQUENCE [LARGE SCALE GENOMIC DNA]</scope>
</reference>
<dbReference type="AlphaFoldDB" id="A0A4W5KJ00"/>
<dbReference type="InterPro" id="IPR011009">
    <property type="entry name" value="Kinase-like_dom_sf"/>
</dbReference>
<name>A0A4W5KJ00_9TELE</name>